<reference evidence="2" key="1">
    <citation type="submission" date="2012-11" db="EMBL/GenBank/DDBJ databases">
        <authorList>
            <person name="Lucero-Rivera Y.E."/>
            <person name="Tovar-Ramirez D."/>
        </authorList>
    </citation>
    <scope>NUCLEOTIDE SEQUENCE [LARGE SCALE GENOMIC DNA]</scope>
    <source>
        <strain evidence="2">Araruama</strain>
    </source>
</reference>
<dbReference type="Proteomes" id="UP000189670">
    <property type="component" value="Unassembled WGS sequence"/>
</dbReference>
<sequence length="97" mass="10980">MLHYDTGIKLENESKTDYMGLQSFRNRSILPKPSQVASVKIYQNVMARLKQGEVQTVSEKEKLMTNFPLPLKLINCPTILKKLRLILSGTCIISNGN</sequence>
<protein>
    <submittedName>
        <fullName evidence="1">Uncharacterized protein</fullName>
    </submittedName>
</protein>
<organism evidence="1 2">
    <name type="scientific">Candidatus Magnetoglobus multicellularis str. Araruama</name>
    <dbReference type="NCBI Taxonomy" id="890399"/>
    <lineage>
        <taxon>Bacteria</taxon>
        <taxon>Pseudomonadati</taxon>
        <taxon>Thermodesulfobacteriota</taxon>
        <taxon>Desulfobacteria</taxon>
        <taxon>Desulfobacterales</taxon>
        <taxon>Desulfobacteraceae</taxon>
        <taxon>Candidatus Magnetoglobus</taxon>
    </lineage>
</organism>
<gene>
    <name evidence="1" type="ORF">OMM_13655</name>
</gene>
<evidence type="ECO:0000313" key="1">
    <source>
        <dbReference type="EMBL" id="ETR65829.1"/>
    </source>
</evidence>
<proteinExistence type="predicted"/>
<accession>A0A1V1NTC4</accession>
<name>A0A1V1NTC4_9BACT</name>
<evidence type="ECO:0000313" key="2">
    <source>
        <dbReference type="Proteomes" id="UP000189670"/>
    </source>
</evidence>
<comment type="caution">
    <text evidence="1">The sequence shown here is derived from an EMBL/GenBank/DDBJ whole genome shotgun (WGS) entry which is preliminary data.</text>
</comment>
<dbReference type="AlphaFoldDB" id="A0A1V1NTC4"/>
<dbReference type="EMBL" id="ATBP01002465">
    <property type="protein sequence ID" value="ETR65829.1"/>
    <property type="molecule type" value="Genomic_DNA"/>
</dbReference>